<name>A0AAN8RKV1_9PEZI</name>
<accession>A0AAN8RKV1</accession>
<dbReference type="EMBL" id="JAVHJM010000011">
    <property type="protein sequence ID" value="KAK6502498.1"/>
    <property type="molecule type" value="Genomic_DNA"/>
</dbReference>
<gene>
    <name evidence="2" type="ORF">TWF506_003079</name>
</gene>
<dbReference type="AlphaFoldDB" id="A0AAN8RKV1"/>
<reference evidence="2 3" key="1">
    <citation type="submission" date="2019-10" db="EMBL/GenBank/DDBJ databases">
        <authorList>
            <person name="Palmer J.M."/>
        </authorList>
    </citation>
    <scope>NUCLEOTIDE SEQUENCE [LARGE SCALE GENOMIC DNA]</scope>
    <source>
        <strain evidence="2 3">TWF506</strain>
    </source>
</reference>
<evidence type="ECO:0000313" key="2">
    <source>
        <dbReference type="EMBL" id="KAK6502498.1"/>
    </source>
</evidence>
<dbReference type="Proteomes" id="UP001307849">
    <property type="component" value="Unassembled WGS sequence"/>
</dbReference>
<comment type="caution">
    <text evidence="2">The sequence shown here is derived from an EMBL/GenBank/DDBJ whole genome shotgun (WGS) entry which is preliminary data.</text>
</comment>
<protein>
    <submittedName>
        <fullName evidence="2">Uncharacterized protein</fullName>
    </submittedName>
</protein>
<sequence>MEEVDSCSICSKLNKDRCDAIPLGRISNARRQKQRQVDEVIARFEAAHKDFDERQSEMDDAVKVTQNILAKAQSNLSTSLESLRRITGEANRLRSELSIITQKHHESLAHTEAMLMEEGFSEDSEEENCKEGDQEMEEEKLKT</sequence>
<feature type="region of interest" description="Disordered" evidence="1">
    <location>
        <begin position="119"/>
        <end position="143"/>
    </location>
</feature>
<evidence type="ECO:0000256" key="1">
    <source>
        <dbReference type="SAM" id="MobiDB-lite"/>
    </source>
</evidence>
<organism evidence="2 3">
    <name type="scientific">Arthrobotrys conoides</name>
    <dbReference type="NCBI Taxonomy" id="74498"/>
    <lineage>
        <taxon>Eukaryota</taxon>
        <taxon>Fungi</taxon>
        <taxon>Dikarya</taxon>
        <taxon>Ascomycota</taxon>
        <taxon>Pezizomycotina</taxon>
        <taxon>Orbiliomycetes</taxon>
        <taxon>Orbiliales</taxon>
        <taxon>Orbiliaceae</taxon>
        <taxon>Arthrobotrys</taxon>
    </lineage>
</organism>
<feature type="compositionally biased region" description="Basic and acidic residues" evidence="1">
    <location>
        <begin position="127"/>
        <end position="143"/>
    </location>
</feature>
<evidence type="ECO:0000313" key="3">
    <source>
        <dbReference type="Proteomes" id="UP001307849"/>
    </source>
</evidence>
<proteinExistence type="predicted"/>
<keyword evidence="3" id="KW-1185">Reference proteome</keyword>